<evidence type="ECO:0000256" key="1">
    <source>
        <dbReference type="ARBA" id="ARBA00004141"/>
    </source>
</evidence>
<evidence type="ECO:0000256" key="2">
    <source>
        <dbReference type="ARBA" id="ARBA00022452"/>
    </source>
</evidence>
<gene>
    <name evidence="7" type="ORF">AV903_09840</name>
</gene>
<dbReference type="EMBL" id="CP013970">
    <property type="protein sequence ID" value="AXF76278.1"/>
    <property type="molecule type" value="Genomic_DNA"/>
</dbReference>
<dbReference type="AlphaFoldDB" id="A0A345CS61"/>
<organism evidence="7 8">
    <name type="scientific">Erwinia tracheiphila</name>
    <dbReference type="NCBI Taxonomy" id="65700"/>
    <lineage>
        <taxon>Bacteria</taxon>
        <taxon>Pseudomonadati</taxon>
        <taxon>Pseudomonadota</taxon>
        <taxon>Gammaproteobacteria</taxon>
        <taxon>Enterobacterales</taxon>
        <taxon>Erwiniaceae</taxon>
        <taxon>Erwinia</taxon>
    </lineage>
</organism>
<name>A0A345CS61_9GAMM</name>
<evidence type="ECO:0000256" key="4">
    <source>
        <dbReference type="ARBA" id="ARBA00022729"/>
    </source>
</evidence>
<dbReference type="PANTHER" id="PTHR35892:SF2">
    <property type="entry name" value="OUTER MEMBRANE PROTEIN PAGN"/>
    <property type="match status" value="1"/>
</dbReference>
<reference evidence="7 8" key="1">
    <citation type="submission" date="2016-01" db="EMBL/GenBank/DDBJ databases">
        <authorList>
            <person name="Oliw E.H."/>
        </authorList>
    </citation>
    <scope>NUCLEOTIDE SEQUENCE [LARGE SCALE GENOMIC DNA]</scope>
    <source>
        <strain evidence="7 8">MDcuke</strain>
    </source>
</reference>
<dbReference type="GO" id="GO:0016020">
    <property type="term" value="C:membrane"/>
    <property type="evidence" value="ECO:0007669"/>
    <property type="project" value="UniProtKB-SubCell"/>
</dbReference>
<evidence type="ECO:0000256" key="5">
    <source>
        <dbReference type="ARBA" id="ARBA00023136"/>
    </source>
</evidence>
<accession>A0A345CS61</accession>
<dbReference type="Proteomes" id="UP000264980">
    <property type="component" value="Chromosome"/>
</dbReference>
<evidence type="ECO:0000256" key="6">
    <source>
        <dbReference type="SAM" id="SignalP"/>
    </source>
</evidence>
<evidence type="ECO:0000313" key="8">
    <source>
        <dbReference type="Proteomes" id="UP000264980"/>
    </source>
</evidence>
<comment type="subcellular location">
    <subcellularLocation>
        <location evidence="1">Membrane</location>
        <topology evidence="1">Multi-pass membrane protein</topology>
    </subcellularLocation>
</comment>
<dbReference type="InterPro" id="IPR011250">
    <property type="entry name" value="OMP/PagP_B-barrel"/>
</dbReference>
<evidence type="ECO:0000256" key="3">
    <source>
        <dbReference type="ARBA" id="ARBA00022692"/>
    </source>
</evidence>
<keyword evidence="5" id="KW-0472">Membrane</keyword>
<proteinExistence type="predicted"/>
<dbReference type="PRINTS" id="PR00316">
    <property type="entry name" value="ENTEROVIROMP"/>
</dbReference>
<keyword evidence="2" id="KW-1134">Transmembrane beta strand</keyword>
<dbReference type="SUPFAM" id="SSF56925">
    <property type="entry name" value="OMPA-like"/>
    <property type="match status" value="1"/>
</dbReference>
<dbReference type="InterPro" id="IPR051723">
    <property type="entry name" value="Bact_OM_Invasion-Related"/>
</dbReference>
<protein>
    <submittedName>
        <fullName evidence="7">Uncharacterized protein</fullName>
    </submittedName>
</protein>
<dbReference type="Pfam" id="PF06316">
    <property type="entry name" value="Ail_Lom"/>
    <property type="match status" value="1"/>
</dbReference>
<dbReference type="PANTHER" id="PTHR35892">
    <property type="entry name" value="OUTER MEMBRANE PROTEIN PAGN-RELATED"/>
    <property type="match status" value="1"/>
</dbReference>
<feature type="signal peptide" evidence="6">
    <location>
        <begin position="1"/>
        <end position="35"/>
    </location>
</feature>
<dbReference type="Gene3D" id="2.40.160.20">
    <property type="match status" value="1"/>
</dbReference>
<dbReference type="InterPro" id="IPR000758">
    <property type="entry name" value="Enterovir_OMP"/>
</dbReference>
<feature type="chain" id="PRO_5016624667" evidence="6">
    <location>
        <begin position="36"/>
        <end position="205"/>
    </location>
</feature>
<evidence type="ECO:0000313" key="7">
    <source>
        <dbReference type="EMBL" id="AXF76278.1"/>
    </source>
</evidence>
<dbReference type="PROSITE" id="PS00694">
    <property type="entry name" value="ENT_VIR_OMP_1"/>
    <property type="match status" value="1"/>
</dbReference>
<keyword evidence="4 6" id="KW-0732">Signal</keyword>
<dbReference type="GO" id="GO:0044384">
    <property type="term" value="C:host outer membrane"/>
    <property type="evidence" value="ECO:0007669"/>
    <property type="project" value="InterPro"/>
</dbReference>
<keyword evidence="3" id="KW-0812">Transmembrane</keyword>
<sequence>MQSEGMDERIRILHMLKTLSVAALVAALLSGFAQAETHSLSAGYAYQEVSGFNHFAGINLKYRYEFDERYGLISSFSFVSGSDPYDATSSNGVVVKNSVRVKTTSMLVGPAYRINRHVSLYGLVGVNNAQVSYSPLRDDSLRRPYAGDDNLYMMKHTTNFAWGGGLQINPVDYLVVDLGYEGTRGKIQGKNYTMSGFTIGMGYSF</sequence>